<keyword evidence="2" id="KW-0732">Signal</keyword>
<evidence type="ECO:0000313" key="4">
    <source>
        <dbReference type="EMBL" id="KAF5859724.1"/>
    </source>
</evidence>
<dbReference type="InterPro" id="IPR056124">
    <property type="entry name" value="DUF7707"/>
</dbReference>
<organism evidence="4 5">
    <name type="scientific">Petromyces alliaceus</name>
    <name type="common">Aspergillus alliaceus</name>
    <dbReference type="NCBI Taxonomy" id="209559"/>
    <lineage>
        <taxon>Eukaryota</taxon>
        <taxon>Fungi</taxon>
        <taxon>Dikarya</taxon>
        <taxon>Ascomycota</taxon>
        <taxon>Pezizomycotina</taxon>
        <taxon>Eurotiomycetes</taxon>
        <taxon>Eurotiomycetidae</taxon>
        <taxon>Eurotiales</taxon>
        <taxon>Aspergillaceae</taxon>
        <taxon>Aspergillus</taxon>
        <taxon>Aspergillus subgen. Circumdati</taxon>
    </lineage>
</organism>
<dbReference type="PANTHER" id="PTHR38118">
    <property type="entry name" value="ANCHORED CELL WALL PROTEIN 11-RELATED"/>
    <property type="match status" value="1"/>
</dbReference>
<feature type="chain" id="PRO_5034766037" description="DUF7707 domain-containing protein" evidence="2">
    <location>
        <begin position="17"/>
        <end position="202"/>
    </location>
</feature>
<dbReference type="AlphaFoldDB" id="A0A8H6E534"/>
<evidence type="ECO:0000256" key="2">
    <source>
        <dbReference type="SAM" id="SignalP"/>
    </source>
</evidence>
<feature type="signal peptide" evidence="2">
    <location>
        <begin position="1"/>
        <end position="16"/>
    </location>
</feature>
<gene>
    <name evidence="4" type="ORF">ETB97_002503</name>
</gene>
<feature type="region of interest" description="Disordered" evidence="1">
    <location>
        <begin position="124"/>
        <end position="176"/>
    </location>
</feature>
<comment type="caution">
    <text evidence="4">The sequence shown here is derived from an EMBL/GenBank/DDBJ whole genome shotgun (WGS) entry which is preliminary data.</text>
</comment>
<dbReference type="Proteomes" id="UP000541154">
    <property type="component" value="Unassembled WGS sequence"/>
</dbReference>
<reference evidence="4 5" key="1">
    <citation type="submission" date="2019-04" db="EMBL/GenBank/DDBJ databases">
        <title>Aspergillus burnettii sp. nov., novel species from soil in southeast Queensland.</title>
        <authorList>
            <person name="Gilchrist C.L.M."/>
            <person name="Pitt J.I."/>
            <person name="Lange L."/>
            <person name="Lacey H.J."/>
            <person name="Vuong D."/>
            <person name="Midgley D.J."/>
            <person name="Greenfield P."/>
            <person name="Bradbury M."/>
            <person name="Lacey E."/>
            <person name="Busk P.K."/>
            <person name="Pilgaard B."/>
            <person name="Chooi Y.H."/>
            <person name="Piggott A.M."/>
        </authorList>
    </citation>
    <scope>NUCLEOTIDE SEQUENCE [LARGE SCALE GENOMIC DNA]</scope>
    <source>
        <strain evidence="4 5">FRR 5400</strain>
    </source>
</reference>
<keyword evidence="5" id="KW-1185">Reference proteome</keyword>
<sequence>MLPILFLSTLVASAAAATTASNYTFPDGFDLNQVKQGDKSAWCLAERNACPKICGGVAEKNTCDSSQQTLEFTCTCSNGTDADVAPYAQTIPFYVCQENYRQCIQRSTDLDGDEKCKKAQSQCGSKNVSDASGTSASTTTATSLPKSTGSSGSSNHETSSTGTATSSGSTSTTTPNAAVGMAQDHATGILATVLFLGLHLVL</sequence>
<protein>
    <recommendedName>
        <fullName evidence="3">DUF7707 domain-containing protein</fullName>
    </recommendedName>
</protein>
<dbReference type="EMBL" id="SPNV01000155">
    <property type="protein sequence ID" value="KAF5859724.1"/>
    <property type="molecule type" value="Genomic_DNA"/>
</dbReference>
<evidence type="ECO:0000259" key="3">
    <source>
        <dbReference type="Pfam" id="PF24808"/>
    </source>
</evidence>
<feature type="compositionally biased region" description="Low complexity" evidence="1">
    <location>
        <begin position="129"/>
        <end position="174"/>
    </location>
</feature>
<feature type="domain" description="DUF7707" evidence="3">
    <location>
        <begin position="29"/>
        <end position="127"/>
    </location>
</feature>
<evidence type="ECO:0000256" key="1">
    <source>
        <dbReference type="SAM" id="MobiDB-lite"/>
    </source>
</evidence>
<accession>A0A8H6E534</accession>
<dbReference type="PANTHER" id="PTHR38118:SF4">
    <property type="match status" value="1"/>
</dbReference>
<name>A0A8H6E534_PETAA</name>
<evidence type="ECO:0000313" key="5">
    <source>
        <dbReference type="Proteomes" id="UP000541154"/>
    </source>
</evidence>
<dbReference type="Pfam" id="PF24808">
    <property type="entry name" value="DUF7707"/>
    <property type="match status" value="1"/>
</dbReference>
<proteinExistence type="predicted"/>